<dbReference type="STRING" id="52586.A0A0B1P9L2"/>
<sequence length="144" mass="16466">MSSSQKPSNLELFLHQLKNVSDVEQLAHGLKSEPQLMFEAIKLLAHQYEQSSDQEVKLDIANHRIRELEHAVSQSQSQNRKNNNDEVLSRLTDILTARQTPTVKTPIIPDSPVFSGEKKDFLTWKNSSPSQVNNQRRPLPERTI</sequence>
<dbReference type="HOGENOM" id="CLU_1959211_0_0_1"/>
<dbReference type="AlphaFoldDB" id="A0A0B1P9L2"/>
<accession>A0A0B1P9L2</accession>
<reference evidence="2 3" key="1">
    <citation type="journal article" date="2014" name="BMC Genomics">
        <title>Adaptive genomic structural variation in the grape powdery mildew pathogen, Erysiphe necator.</title>
        <authorList>
            <person name="Jones L."/>
            <person name="Riaz S."/>
            <person name="Morales-Cruz A."/>
            <person name="Amrine K.C."/>
            <person name="McGuire B."/>
            <person name="Gubler W.D."/>
            <person name="Walker M.A."/>
            <person name="Cantu D."/>
        </authorList>
    </citation>
    <scope>NUCLEOTIDE SEQUENCE [LARGE SCALE GENOMIC DNA]</scope>
    <source>
        <strain evidence="3">c</strain>
    </source>
</reference>
<evidence type="ECO:0000313" key="3">
    <source>
        <dbReference type="Proteomes" id="UP000030854"/>
    </source>
</evidence>
<name>A0A0B1P9L2_UNCNE</name>
<gene>
    <name evidence="2" type="ORF">EV44_g3687</name>
</gene>
<keyword evidence="3" id="KW-1185">Reference proteome</keyword>
<comment type="caution">
    <text evidence="2">The sequence shown here is derived from an EMBL/GenBank/DDBJ whole genome shotgun (WGS) entry which is preliminary data.</text>
</comment>
<proteinExistence type="predicted"/>
<dbReference type="Proteomes" id="UP000030854">
    <property type="component" value="Unassembled WGS sequence"/>
</dbReference>
<feature type="compositionally biased region" description="Polar residues" evidence="1">
    <location>
        <begin position="124"/>
        <end position="136"/>
    </location>
</feature>
<evidence type="ECO:0000256" key="1">
    <source>
        <dbReference type="SAM" id="MobiDB-lite"/>
    </source>
</evidence>
<feature type="region of interest" description="Disordered" evidence="1">
    <location>
        <begin position="122"/>
        <end position="144"/>
    </location>
</feature>
<evidence type="ECO:0000313" key="2">
    <source>
        <dbReference type="EMBL" id="KHJ34045.1"/>
    </source>
</evidence>
<dbReference type="EMBL" id="JNVN01001085">
    <property type="protein sequence ID" value="KHJ34045.1"/>
    <property type="molecule type" value="Genomic_DNA"/>
</dbReference>
<organism evidence="2 3">
    <name type="scientific">Uncinula necator</name>
    <name type="common">Grape powdery mildew</name>
    <dbReference type="NCBI Taxonomy" id="52586"/>
    <lineage>
        <taxon>Eukaryota</taxon>
        <taxon>Fungi</taxon>
        <taxon>Dikarya</taxon>
        <taxon>Ascomycota</taxon>
        <taxon>Pezizomycotina</taxon>
        <taxon>Leotiomycetes</taxon>
        <taxon>Erysiphales</taxon>
        <taxon>Erysiphaceae</taxon>
        <taxon>Erysiphe</taxon>
    </lineage>
</organism>
<protein>
    <submittedName>
        <fullName evidence="2">Uncharacterized protein</fullName>
    </submittedName>
</protein>